<comment type="caution">
    <text evidence="1">The sequence shown here is derived from an EMBL/GenBank/DDBJ whole genome shotgun (WGS) entry which is preliminary data.</text>
</comment>
<evidence type="ECO:0000313" key="1">
    <source>
        <dbReference type="EMBL" id="SIT49000.1"/>
    </source>
</evidence>
<proteinExistence type="predicted"/>
<dbReference type="AlphaFoldDB" id="A0A1N7SNL2"/>
<accession>A0A1N7SNL2</accession>
<reference evidence="1" key="1">
    <citation type="submission" date="2016-12" db="EMBL/GenBank/DDBJ databases">
        <authorList>
            <person name="Moulin L."/>
        </authorList>
    </citation>
    <scope>NUCLEOTIDE SEQUENCE [LARGE SCALE GENOMIC DNA]</scope>
    <source>
        <strain evidence="1">STM 7183</strain>
    </source>
</reference>
<sequence>MYFLMQFYLAIGWFSYQRRLKMAIDIRAYLSPTFVLLALDRDEEKASTWSCNSFQARIALAGEPHA</sequence>
<dbReference type="Proteomes" id="UP000195569">
    <property type="component" value="Unassembled WGS sequence"/>
</dbReference>
<dbReference type="EMBL" id="CYGY02000067">
    <property type="protein sequence ID" value="SIT49000.1"/>
    <property type="molecule type" value="Genomic_DNA"/>
</dbReference>
<evidence type="ECO:0000313" key="2">
    <source>
        <dbReference type="Proteomes" id="UP000195569"/>
    </source>
</evidence>
<keyword evidence="2" id="KW-1185">Reference proteome</keyword>
<name>A0A1N7SNL2_9BURK</name>
<organism evidence="1 2">
    <name type="scientific">Paraburkholderia piptadeniae</name>
    <dbReference type="NCBI Taxonomy" id="1701573"/>
    <lineage>
        <taxon>Bacteria</taxon>
        <taxon>Pseudomonadati</taxon>
        <taxon>Pseudomonadota</taxon>
        <taxon>Betaproteobacteria</taxon>
        <taxon>Burkholderiales</taxon>
        <taxon>Burkholderiaceae</taxon>
        <taxon>Paraburkholderia</taxon>
    </lineage>
</organism>
<protein>
    <submittedName>
        <fullName evidence="1">Uncharacterized protein</fullName>
    </submittedName>
</protein>
<gene>
    <name evidence="1" type="ORF">BN2476_670054</name>
</gene>